<reference evidence="1 2" key="1">
    <citation type="journal article" date="2024" name="BMC Genomics">
        <title>De novo assembly and annotation of Popillia japonica's genome with initial clues to its potential as an invasive pest.</title>
        <authorList>
            <person name="Cucini C."/>
            <person name="Boschi S."/>
            <person name="Funari R."/>
            <person name="Cardaioli E."/>
            <person name="Iannotti N."/>
            <person name="Marturano G."/>
            <person name="Paoli F."/>
            <person name="Bruttini M."/>
            <person name="Carapelli A."/>
            <person name="Frati F."/>
            <person name="Nardi F."/>
        </authorList>
    </citation>
    <scope>NUCLEOTIDE SEQUENCE [LARGE SCALE GENOMIC DNA]</scope>
    <source>
        <strain evidence="1">DMR45628</strain>
    </source>
</reference>
<keyword evidence="2" id="KW-1185">Reference proteome</keyword>
<protein>
    <submittedName>
        <fullName evidence="1">Uncharacterized protein</fullName>
    </submittedName>
</protein>
<comment type="caution">
    <text evidence="1">The sequence shown here is derived from an EMBL/GenBank/DDBJ whole genome shotgun (WGS) entry which is preliminary data.</text>
</comment>
<dbReference type="AlphaFoldDB" id="A0AAW1KH00"/>
<gene>
    <name evidence="1" type="ORF">QE152_g23502</name>
</gene>
<organism evidence="1 2">
    <name type="scientific">Popillia japonica</name>
    <name type="common">Japanese beetle</name>
    <dbReference type="NCBI Taxonomy" id="7064"/>
    <lineage>
        <taxon>Eukaryota</taxon>
        <taxon>Metazoa</taxon>
        <taxon>Ecdysozoa</taxon>
        <taxon>Arthropoda</taxon>
        <taxon>Hexapoda</taxon>
        <taxon>Insecta</taxon>
        <taxon>Pterygota</taxon>
        <taxon>Neoptera</taxon>
        <taxon>Endopterygota</taxon>
        <taxon>Coleoptera</taxon>
        <taxon>Polyphaga</taxon>
        <taxon>Scarabaeiformia</taxon>
        <taxon>Scarabaeidae</taxon>
        <taxon>Rutelinae</taxon>
        <taxon>Popillia</taxon>
    </lineage>
</organism>
<evidence type="ECO:0000313" key="2">
    <source>
        <dbReference type="Proteomes" id="UP001458880"/>
    </source>
</evidence>
<evidence type="ECO:0000313" key="1">
    <source>
        <dbReference type="EMBL" id="KAK9717872.1"/>
    </source>
</evidence>
<name>A0AAW1KH00_POPJA</name>
<sequence length="260" mass="30733">MDLVNVAGNSNRYRINRKKQKVREWTKITEKQQGYTAKDIMLTNWINNNQINKKIQCKHIDLETLQYAKKCFYKDDNRNNQNSRIGNLIQIHTPRRQRKRDHVKSHKPYDLQITYRMAVEYYNIYKQLGNVKVLGDDWLVYDLKGVLQVLQKLEGINEQKRIFIKKATQQRNKKKNLVKRAKTIESFSLKEINTLHGITAVTGKSVDNLLKVAFGTDWIRDESLVWYFDILKDFIRDVNIPAEKENEGCTCIAEDQEIQV</sequence>
<proteinExistence type="predicted"/>
<accession>A0AAW1KH00</accession>
<dbReference type="Proteomes" id="UP001458880">
    <property type="component" value="Unassembled WGS sequence"/>
</dbReference>
<dbReference type="EMBL" id="JASPKY010000235">
    <property type="protein sequence ID" value="KAK9717872.1"/>
    <property type="molecule type" value="Genomic_DNA"/>
</dbReference>